<reference evidence="3" key="1">
    <citation type="submission" date="2014-11" db="EMBL/GenBank/DDBJ databases">
        <authorList>
            <person name="Otto D Thomas"/>
            <person name="Naeem Raeece"/>
        </authorList>
    </citation>
    <scope>NUCLEOTIDE SEQUENCE</scope>
</reference>
<evidence type="ECO:0000313" key="3">
    <source>
        <dbReference type="EMBL" id="CEM27771.1"/>
    </source>
</evidence>
<feature type="region of interest" description="Disordered" evidence="1">
    <location>
        <begin position="308"/>
        <end position="328"/>
    </location>
</feature>
<name>A0A0G4GEB2_9ALVE</name>
<proteinExistence type="predicted"/>
<dbReference type="VEuPathDB" id="CryptoDB:Cvel_21513"/>
<protein>
    <submittedName>
        <fullName evidence="3">Uncharacterized protein</fullName>
    </submittedName>
</protein>
<feature type="signal peptide" evidence="2">
    <location>
        <begin position="1"/>
        <end position="17"/>
    </location>
</feature>
<evidence type="ECO:0000256" key="1">
    <source>
        <dbReference type="SAM" id="MobiDB-lite"/>
    </source>
</evidence>
<accession>A0A0G4GEB2</accession>
<feature type="compositionally biased region" description="Basic and acidic residues" evidence="1">
    <location>
        <begin position="309"/>
        <end position="322"/>
    </location>
</feature>
<evidence type="ECO:0000256" key="2">
    <source>
        <dbReference type="SAM" id="SignalP"/>
    </source>
</evidence>
<organism evidence="3">
    <name type="scientific">Chromera velia CCMP2878</name>
    <dbReference type="NCBI Taxonomy" id="1169474"/>
    <lineage>
        <taxon>Eukaryota</taxon>
        <taxon>Sar</taxon>
        <taxon>Alveolata</taxon>
        <taxon>Colpodellida</taxon>
        <taxon>Chromeraceae</taxon>
        <taxon>Chromera</taxon>
    </lineage>
</organism>
<keyword evidence="2" id="KW-0732">Signal</keyword>
<feature type="chain" id="PRO_5005189895" evidence="2">
    <location>
        <begin position="18"/>
        <end position="328"/>
    </location>
</feature>
<dbReference type="EMBL" id="CDMZ01001132">
    <property type="protein sequence ID" value="CEM27771.1"/>
    <property type="molecule type" value="Genomic_DNA"/>
</dbReference>
<dbReference type="AlphaFoldDB" id="A0A0G4GEB2"/>
<gene>
    <name evidence="3" type="ORF">Cvel_21513</name>
</gene>
<sequence>MRSIAVCLTAFFGLCCCGQEELRFGEGDGTVLFREDSVRDNAVSAKEISPPETGFSHPPPSPVGRALWPFPRRFSWNGTWPNPPPEWNGTWPSPPPFEWNVSWPSPPPFDWNVTWPSPPPFEWSVTWPSPPPEWNGTWPSPPPFEWNVTWPPPPPFYWNGTVSPFFPDGSFSWPSPPPFDDKETKLEDDQHVLTPPGLLHIETHAEKTKNAPPLLSNRRLLPNQNEGATEESASETQQEPTQTYVQAQSAENRDLFGISIGFGPGPRPGYGYGRRFGGYGPGGGYGYGYRPGYGGGYGYGRGWGGGYGRRFDDDRRLQEKETGLSGAQ</sequence>